<dbReference type="Proteomes" id="UP001230289">
    <property type="component" value="Unassembled WGS sequence"/>
</dbReference>
<name>A0ABU0XHV2_9MICO</name>
<reference evidence="3 4" key="1">
    <citation type="submission" date="2023-08" db="EMBL/GenBank/DDBJ databases">
        <title>Microbacterium sp. nov., isolated from a waste landfill.</title>
        <authorList>
            <person name="Wen W."/>
        </authorList>
    </citation>
    <scope>NUCLEOTIDE SEQUENCE [LARGE SCALE GENOMIC DNA]</scope>
    <source>
        <strain evidence="3 4">ASV81</strain>
    </source>
</reference>
<proteinExistence type="predicted"/>
<accession>A0ABU0XHV2</accession>
<keyword evidence="1" id="KW-0143">Chaperone</keyword>
<evidence type="ECO:0000313" key="3">
    <source>
        <dbReference type="EMBL" id="MDQ4214656.1"/>
    </source>
</evidence>
<dbReference type="RefSeq" id="WP_308489600.1">
    <property type="nucleotide sequence ID" value="NZ_JAVFCB010000006.1"/>
</dbReference>
<protein>
    <submittedName>
        <fullName evidence="3">Urease accessory protein UreD</fullName>
    </submittedName>
</protein>
<comment type="caution">
    <text evidence="3">The sequence shown here is derived from an EMBL/GenBank/DDBJ whole genome shotgun (WGS) entry which is preliminary data.</text>
</comment>
<dbReference type="Pfam" id="PF01774">
    <property type="entry name" value="UreD"/>
    <property type="match status" value="1"/>
</dbReference>
<evidence type="ECO:0000256" key="1">
    <source>
        <dbReference type="ARBA" id="ARBA00023186"/>
    </source>
</evidence>
<evidence type="ECO:0000313" key="4">
    <source>
        <dbReference type="Proteomes" id="UP001230289"/>
    </source>
</evidence>
<dbReference type="EMBL" id="JAVFCB010000006">
    <property type="protein sequence ID" value="MDQ4214656.1"/>
    <property type="molecule type" value="Genomic_DNA"/>
</dbReference>
<evidence type="ECO:0000256" key="2">
    <source>
        <dbReference type="SAM" id="MobiDB-lite"/>
    </source>
</evidence>
<dbReference type="InterPro" id="IPR002669">
    <property type="entry name" value="UreD"/>
</dbReference>
<feature type="region of interest" description="Disordered" evidence="2">
    <location>
        <begin position="239"/>
        <end position="263"/>
    </location>
</feature>
<keyword evidence="4" id="KW-1185">Reference proteome</keyword>
<organism evidence="3 4">
    <name type="scientific">Microbacterium capsulatum</name>
    <dbReference type="NCBI Taxonomy" id="3041921"/>
    <lineage>
        <taxon>Bacteria</taxon>
        <taxon>Bacillati</taxon>
        <taxon>Actinomycetota</taxon>
        <taxon>Actinomycetes</taxon>
        <taxon>Micrococcales</taxon>
        <taxon>Microbacteriaceae</taxon>
        <taxon>Microbacterium</taxon>
    </lineage>
</organism>
<sequence>MQTTVVRIERRPDRAALDLRTGHLAPRAVERGADRARVVLVAGGALLLGGDHVRVEIHVGEGCTLELEDVGGTVAYDADGRASSWTADIVVEAGARLLWAGLPFIAADGSDVTRESRIRLGAGAVACLRETLVLGRHGETGGRLTNRSRVVAEGRPLLVEELRIGGGEGTPGVLGEHRVLDAIALYGRRADDEPAESGAPGLPVLQLEGEGSLVRFLGAETHLSPLPETWRAWRAVAAGTGSPRPLPRRAGPLGIPAALPRPS</sequence>
<gene>
    <name evidence="3" type="ORF">RBR11_12095</name>
</gene>